<comment type="subcellular location">
    <subcellularLocation>
        <location evidence="1">Cytoplasm</location>
    </subcellularLocation>
</comment>
<feature type="compositionally biased region" description="Polar residues" evidence="13">
    <location>
        <begin position="848"/>
        <end position="862"/>
    </location>
</feature>
<evidence type="ECO:0000313" key="16">
    <source>
        <dbReference type="Proteomes" id="UP001165082"/>
    </source>
</evidence>
<dbReference type="InterPro" id="IPR040812">
    <property type="entry name" value="UPF1_1B_dom"/>
</dbReference>
<dbReference type="InterPro" id="IPR018999">
    <property type="entry name" value="UPF1_CH/ZBD"/>
</dbReference>
<feature type="region of interest" description="Disordered" evidence="13">
    <location>
        <begin position="784"/>
        <end position="886"/>
    </location>
</feature>
<name>A0A9W7L4R2_9STRA</name>
<dbReference type="CDD" id="cd21407">
    <property type="entry name" value="1B_UPF1-like"/>
    <property type="match status" value="1"/>
</dbReference>
<evidence type="ECO:0000256" key="2">
    <source>
        <dbReference type="ARBA" id="ARBA00007913"/>
    </source>
</evidence>
<organism evidence="15 16">
    <name type="scientific">Triparma retinervis</name>
    <dbReference type="NCBI Taxonomy" id="2557542"/>
    <lineage>
        <taxon>Eukaryota</taxon>
        <taxon>Sar</taxon>
        <taxon>Stramenopiles</taxon>
        <taxon>Ochrophyta</taxon>
        <taxon>Bolidophyceae</taxon>
        <taxon>Parmales</taxon>
        <taxon>Triparmaceae</taxon>
        <taxon>Triparma</taxon>
    </lineage>
</organism>
<dbReference type="CDD" id="cd18039">
    <property type="entry name" value="DEXXQc_UPF1"/>
    <property type="match status" value="1"/>
</dbReference>
<evidence type="ECO:0000259" key="14">
    <source>
        <dbReference type="PROSITE" id="PS51997"/>
    </source>
</evidence>
<evidence type="ECO:0000256" key="4">
    <source>
        <dbReference type="ARBA" id="ARBA00022723"/>
    </source>
</evidence>
<accession>A0A9W7L4R2</accession>
<dbReference type="GO" id="GO:0000184">
    <property type="term" value="P:nuclear-transcribed mRNA catabolic process, nonsense-mediated decay"/>
    <property type="evidence" value="ECO:0007669"/>
    <property type="project" value="InterPro"/>
</dbReference>
<keyword evidence="9 12" id="KW-0862">Zinc</keyword>
<evidence type="ECO:0000256" key="6">
    <source>
        <dbReference type="ARBA" id="ARBA00022771"/>
    </source>
</evidence>
<feature type="compositionally biased region" description="Basic and acidic residues" evidence="13">
    <location>
        <begin position="784"/>
        <end position="809"/>
    </location>
</feature>
<dbReference type="InterPro" id="IPR041677">
    <property type="entry name" value="DNA2/NAM7_AAA_11"/>
</dbReference>
<sequence length="1049" mass="115430">MSSSVSSSEESLPDHHCRYCLISNPESVAMCVETKKWFCSAATQSTSHASHLINHLVKSRSHTVQLHSEGPLGDTILECYNCAARNVFTLGSVPASATSPIVVILCRACVENVRELKDLEWQTHKWEGLVQERKLVDWITTSSERDEVAAREMTSSQVAKLEDLWKKEPDATFEDLDRPDMDPAAEVEPIGLTWDDGYHYQNVMGPLIKMEADYDKSIKEALSEERVSLRWDKSLNGRHVVCFSFGRDTSESRLMIGDELNLKLSKGGEFLYGGKAWEAKGWVKYIDDGELELELRSAFLGTVVPHDLDVPGLPALNDSQKSALSKVIKSPFSLIQGPPGTGKTVTSATLVYHLAKQKIGQVLVTAPSNIAVDQLTEKIAKTGLKVVRLCSKTRAQMPSPAVDALSLHVMLPLAAGKEFKKLHALKEEVGELSHKDEQRYKNLKYKHERQILQAADVICTTCVMAGDSRLRNYRFRQVLIDEATQAVEAEALIPVTLGCKQLVLVGDHLQLPPVVMCKQAAKAGLTQSLFERLVLAGVRPHRLTVQYRMHPALADFPSNMFYEGSLANGVSEADRTKKEDPFPWPASKPMIFFNCPTGIEEISASGTSYLNRSEASHIEKVVTCLMKGGVKGTDIGVITPYDGQKVYVQDYMKRSGSLPQSQYEGVEIASVDSFQGREKDYIIMTCVRSNESAGIGFLADPRRLNVAITRARLGLVIIGNARVLSKNILWAALLIQFRDNKCLVQGSLLNLQETSMVIYKPRVRRKEEEKYKLTALGRGSWKGNWDDSNVRRSSGRPDRRIRKGQSDSRHHPRYSNAPRGGRGPSDDDGSVGGFAPLPTFGGDEHSWDSQSEGGSSQYTQGTAPPGSQDHAAYTQGSAGNDSYRDYMDNKSEIGGYSQGSGIDGYFYDTDATGSEAGYSQTSFSYGNLCFLLSLPISKSGSGNAKLALISSFACPWLPSSGILFFRANPSTTLMGLSLSVLNPNLANAFPVCRSTLALSRSRVTRSSTAPTLSNHVLVSWSSFPLRESRPPITLSSQSLRNCQTPSWVL</sequence>
<dbReference type="Pfam" id="PF09416">
    <property type="entry name" value="UPF1_Zn_bind"/>
    <property type="match status" value="1"/>
</dbReference>
<keyword evidence="5" id="KW-0547">Nucleotide-binding</keyword>
<dbReference type="PROSITE" id="PS51997">
    <property type="entry name" value="UPF1_CH_RICH"/>
    <property type="match status" value="1"/>
</dbReference>
<keyword evidence="3" id="KW-0963">Cytoplasm</keyword>
<dbReference type="GO" id="GO:0005737">
    <property type="term" value="C:cytoplasm"/>
    <property type="evidence" value="ECO:0007669"/>
    <property type="project" value="UniProtKB-SubCell"/>
</dbReference>
<evidence type="ECO:0000256" key="8">
    <source>
        <dbReference type="ARBA" id="ARBA00022806"/>
    </source>
</evidence>
<dbReference type="InterPro" id="IPR045055">
    <property type="entry name" value="DNA2/NAM7-like"/>
</dbReference>
<evidence type="ECO:0000313" key="15">
    <source>
        <dbReference type="EMBL" id="GMI32211.1"/>
    </source>
</evidence>
<dbReference type="GO" id="GO:0016787">
    <property type="term" value="F:hydrolase activity"/>
    <property type="evidence" value="ECO:0007669"/>
    <property type="project" value="UniProtKB-KW"/>
</dbReference>
<dbReference type="Proteomes" id="UP001165082">
    <property type="component" value="Unassembled WGS sequence"/>
</dbReference>
<keyword evidence="6 12" id="KW-0863">Zinc-finger</keyword>
<comment type="caution">
    <text evidence="12">Lacks conserved residue(s) required for the propagation of feature annotation.</text>
</comment>
<evidence type="ECO:0000256" key="10">
    <source>
        <dbReference type="ARBA" id="ARBA00022840"/>
    </source>
</evidence>
<dbReference type="Pfam" id="PF18141">
    <property type="entry name" value="UPF1_1B_dom"/>
    <property type="match status" value="1"/>
</dbReference>
<dbReference type="GO" id="GO:0005524">
    <property type="term" value="F:ATP binding"/>
    <property type="evidence" value="ECO:0007669"/>
    <property type="project" value="UniProtKB-KW"/>
</dbReference>
<dbReference type="CDD" id="cd21400">
    <property type="entry name" value="ZBD_UPF1-like"/>
    <property type="match status" value="1"/>
</dbReference>
<comment type="caution">
    <text evidence="15">The sequence shown here is derived from an EMBL/GenBank/DDBJ whole genome shotgun (WGS) entry which is preliminary data.</text>
</comment>
<dbReference type="GO" id="GO:0003723">
    <property type="term" value="F:RNA binding"/>
    <property type="evidence" value="ECO:0007669"/>
    <property type="project" value="InterPro"/>
</dbReference>
<evidence type="ECO:0000256" key="5">
    <source>
        <dbReference type="ARBA" id="ARBA00022741"/>
    </source>
</evidence>
<proteinExistence type="inferred from homology"/>
<keyword evidence="10" id="KW-0067">ATP-binding</keyword>
<evidence type="ECO:0000256" key="9">
    <source>
        <dbReference type="ARBA" id="ARBA00022833"/>
    </source>
</evidence>
<dbReference type="PANTHER" id="PTHR10887">
    <property type="entry name" value="DNA2/NAM7 HELICASE FAMILY"/>
    <property type="match status" value="1"/>
</dbReference>
<evidence type="ECO:0000256" key="1">
    <source>
        <dbReference type="ARBA" id="ARBA00004496"/>
    </source>
</evidence>
<dbReference type="SUPFAM" id="SSF52540">
    <property type="entry name" value="P-loop containing nucleoside triphosphate hydrolases"/>
    <property type="match status" value="1"/>
</dbReference>
<dbReference type="GO" id="GO:0008270">
    <property type="term" value="F:zinc ion binding"/>
    <property type="evidence" value="ECO:0007669"/>
    <property type="project" value="UniProtKB-UniRule"/>
</dbReference>
<reference evidence="15" key="1">
    <citation type="submission" date="2022-07" db="EMBL/GenBank/DDBJ databases">
        <title>Genome analysis of Parmales, a sister group of diatoms, reveals the evolutionary specialization of diatoms from phago-mixotrophs to photoautotrophs.</title>
        <authorList>
            <person name="Ban H."/>
            <person name="Sato S."/>
            <person name="Yoshikawa S."/>
            <person name="Kazumasa Y."/>
            <person name="Nakamura Y."/>
            <person name="Ichinomiya M."/>
            <person name="Saitoh K."/>
            <person name="Sato N."/>
            <person name="Blanc-Mathieu R."/>
            <person name="Endo H."/>
            <person name="Kuwata A."/>
            <person name="Ogata H."/>
        </authorList>
    </citation>
    <scope>NUCLEOTIDE SEQUENCE</scope>
</reference>
<evidence type="ECO:0000256" key="12">
    <source>
        <dbReference type="PROSITE-ProRule" id="PRU01341"/>
    </source>
</evidence>
<dbReference type="SMART" id="SM00487">
    <property type="entry name" value="DEXDc"/>
    <property type="match status" value="1"/>
</dbReference>
<dbReference type="AlphaFoldDB" id="A0A9W7L4R2"/>
<dbReference type="GO" id="GO:0003724">
    <property type="term" value="F:RNA helicase activity"/>
    <property type="evidence" value="ECO:0007669"/>
    <property type="project" value="InterPro"/>
</dbReference>
<dbReference type="EMBL" id="BRXZ01007695">
    <property type="protein sequence ID" value="GMI32211.1"/>
    <property type="molecule type" value="Genomic_DNA"/>
</dbReference>
<feature type="region of interest" description="C4" evidence="12">
    <location>
        <begin position="79"/>
        <end position="109"/>
    </location>
</feature>
<dbReference type="Gene3D" id="6.10.140.1240">
    <property type="match status" value="1"/>
</dbReference>
<evidence type="ECO:0000256" key="13">
    <source>
        <dbReference type="SAM" id="MobiDB-lite"/>
    </source>
</evidence>
<keyword evidence="16" id="KW-1185">Reference proteome</keyword>
<protein>
    <recommendedName>
        <fullName evidence="14">Upf1 domain-containing protein</fullName>
    </recommendedName>
</protein>
<gene>
    <name evidence="15" type="ORF">TrRE_jg2459</name>
</gene>
<keyword evidence="4 12" id="KW-0479">Metal-binding</keyword>
<evidence type="ECO:0000256" key="11">
    <source>
        <dbReference type="ARBA" id="ARBA00048432"/>
    </source>
</evidence>
<dbReference type="CDD" id="cd18808">
    <property type="entry name" value="SF1_C_Upf1"/>
    <property type="match status" value="1"/>
</dbReference>
<dbReference type="FunFam" id="3.40.50.300:FF:000097">
    <property type="entry name" value="Regulator of nonsense transcripts 1"/>
    <property type="match status" value="1"/>
</dbReference>
<evidence type="ECO:0000256" key="3">
    <source>
        <dbReference type="ARBA" id="ARBA00022490"/>
    </source>
</evidence>
<keyword evidence="7" id="KW-0378">Hydrolase</keyword>
<evidence type="ECO:0000256" key="7">
    <source>
        <dbReference type="ARBA" id="ARBA00022801"/>
    </source>
</evidence>
<dbReference type="Pfam" id="PF13087">
    <property type="entry name" value="AAA_12"/>
    <property type="match status" value="1"/>
</dbReference>
<dbReference type="Pfam" id="PF13086">
    <property type="entry name" value="AAA_11"/>
    <property type="match status" value="2"/>
</dbReference>
<dbReference type="InterPro" id="IPR047187">
    <property type="entry name" value="SF1_C_Upf1"/>
</dbReference>
<comment type="catalytic activity">
    <reaction evidence="11">
        <text>ATP + H2O = ADP + phosphate + H(+)</text>
        <dbReference type="Rhea" id="RHEA:13065"/>
        <dbReference type="ChEBI" id="CHEBI:15377"/>
        <dbReference type="ChEBI" id="CHEBI:15378"/>
        <dbReference type="ChEBI" id="CHEBI:30616"/>
        <dbReference type="ChEBI" id="CHEBI:43474"/>
        <dbReference type="ChEBI" id="CHEBI:456216"/>
        <dbReference type="EC" id="3.6.4.12"/>
    </reaction>
    <physiologicalReaction direction="left-to-right" evidence="11">
        <dbReference type="Rhea" id="RHEA:13066"/>
    </physiologicalReaction>
</comment>
<feature type="domain" description="Upf1" evidence="14">
    <location>
        <begin position="9"/>
        <end position="168"/>
    </location>
</feature>
<keyword evidence="8" id="KW-0347">Helicase</keyword>
<dbReference type="PANTHER" id="PTHR10887:SF364">
    <property type="entry name" value="REGULATOR OF NONSENSE TRANSCRIPTS 1"/>
    <property type="match status" value="1"/>
</dbReference>
<comment type="similarity">
    <text evidence="2">Belongs to the DNA2/NAM7 helicase family.</text>
</comment>
<dbReference type="GO" id="GO:0003678">
    <property type="term" value="F:DNA helicase activity"/>
    <property type="evidence" value="ECO:0007669"/>
    <property type="project" value="UniProtKB-EC"/>
</dbReference>
<dbReference type="InterPro" id="IPR041679">
    <property type="entry name" value="DNA2/NAM7-like_C"/>
</dbReference>
<dbReference type="InterPro" id="IPR014001">
    <property type="entry name" value="Helicase_ATP-bd"/>
</dbReference>
<dbReference type="OrthoDB" id="6513042at2759"/>
<dbReference type="InterPro" id="IPR027417">
    <property type="entry name" value="P-loop_NTPase"/>
</dbReference>
<dbReference type="Gene3D" id="3.40.50.300">
    <property type="entry name" value="P-loop containing nucleotide triphosphate hydrolases"/>
    <property type="match status" value="2"/>
</dbReference>